<keyword evidence="2" id="KW-0819">tRNA processing</keyword>
<dbReference type="InterPro" id="IPR019442">
    <property type="entry name" value="THADA/TRM732_DUF2428"/>
</dbReference>
<keyword evidence="7" id="KW-1185">Reference proteome</keyword>
<dbReference type="InterPro" id="IPR056843">
    <property type="entry name" value="THADA-like_TPR"/>
</dbReference>
<dbReference type="InterPro" id="IPR051954">
    <property type="entry name" value="tRNA_methyltransferase_THADA"/>
</dbReference>
<dbReference type="Pfam" id="PF10350">
    <property type="entry name" value="DUF2428"/>
    <property type="match status" value="1"/>
</dbReference>
<dbReference type="PANTHER" id="PTHR14387">
    <property type="entry name" value="THADA/DEATH RECEPTOR INTERACTING PROTEIN"/>
    <property type="match status" value="1"/>
</dbReference>
<dbReference type="InterPro" id="IPR016024">
    <property type="entry name" value="ARM-type_fold"/>
</dbReference>
<comment type="similarity">
    <text evidence="1">Belongs to the THADA family.</text>
</comment>
<dbReference type="Pfam" id="PF25151">
    <property type="entry name" value="TPR_Trm732_C"/>
    <property type="match status" value="1"/>
</dbReference>
<dbReference type="GO" id="GO:0005829">
    <property type="term" value="C:cytosol"/>
    <property type="evidence" value="ECO:0007669"/>
    <property type="project" value="TreeGrafter"/>
</dbReference>
<feature type="domain" description="DUF2428" evidence="3">
    <location>
        <begin position="1066"/>
        <end position="1308"/>
    </location>
</feature>
<dbReference type="OrthoDB" id="73997at2759"/>
<dbReference type="Pfam" id="PF25150">
    <property type="entry name" value="TPR_Trm732"/>
    <property type="match status" value="1"/>
</dbReference>
<evidence type="ECO:0000259" key="3">
    <source>
        <dbReference type="Pfam" id="PF10350"/>
    </source>
</evidence>
<dbReference type="Proteomes" id="UP000324585">
    <property type="component" value="Unassembled WGS sequence"/>
</dbReference>
<comment type="caution">
    <text evidence="6">The sequence shown here is derived from an EMBL/GenBank/DDBJ whole genome shotgun (WGS) entry which is preliminary data.</text>
</comment>
<dbReference type="PANTHER" id="PTHR14387:SF0">
    <property type="entry name" value="DUF2428 DOMAIN-CONTAINING PROTEIN"/>
    <property type="match status" value="1"/>
</dbReference>
<evidence type="ECO:0000256" key="2">
    <source>
        <dbReference type="ARBA" id="ARBA00022694"/>
    </source>
</evidence>
<accession>A0A5J4Z9N9</accession>
<sequence length="2080" mass="231140">MGRHAAPAADSSAVQLTDRAHQLIVQAQDVCVRTSGENKHNGADSESAMALMTKARACFETLRTCTLHRDFVLAVKLLGGFLADASTLPSEHALDRVICLSVDFLVECCLETPQIGASHMLRAASMADKRYSASRSEKVQQLCSSLRDIATRRTVPFAEAQCIESVSALLHEKFSAPWIIQSTELVVGVCWMSLGVLTCYAPCRLQVLDASESQSAQIRAASKGEETPLQALRCIHFVLVNQADVAARDWFEGVHDVVQHILLHAETFSRSIVLLAAAVHVELLASNVICSGDIAKEHNSTGAMLSQVAAQFEAFSTQIEQFRGSFVHFALTKGLIDHLKRTGTALSTRLFEPEACGGLKHGGLCEELLHIVSTGSAGFVRLSACELLNEVLKKNAPKALMPESLRDTIFRTVWDRWEEPTQGMNTQVRMLLGHLVRNEMNFDERLGANSDEENTKWHRLTRTVLLQTSWYSRSKYLILEPLLAVIPTRAFLRVEPAMVKKTLHAFGLENNLQSVTHSFLNALWRAARVEHSEDEQAFLQMTFRPIISCLSWRTDQKIRDRVTEVTLPSFMRSYLSLLSSDAKADRLQVLVTFVKNSLSEGLEDDEPDKLRTLRVLPSVYLAARALGVSISLDEISLFSQALHAQDPSINVAAIEFLSSESCETRPMSQAEMALIRESLYVFLFPGFNKHVLSRFRYAMKRIVERLFASWQASKTRRGCWVKERKKIKAEVPIAFTPEAQQLMEEQREEARRQTEVFLTSLMYDLAAMLNPLACRPRVRYALELLTLFLQTFREDRDAFAMLFSSQWSEIIQSTLLLELAAECDVTRRLALDLLVHIPAPLHKTVSSSSVEDRVPFLESMTERIHSPKTREAQTGALQLELLLRKTILADAEGSGPLMVQVHNSTKCPSCGQGADKLLCLNAAAKEVLDDSSFVGAAARLNKIEQVVRIVHALLRLVHQDLDIASTNFTLACRQGLVHGKFGAIVSCLELLLPFLLASISQAYLTPAENLKQEDLSQRLRSLIQPLLIALSEAWERTINITLQGVAYREPNVMALGMGCEDAEDDDATIIMSEDRQKVITACFLSIKQLTRSMEFMVLKWPNVANSNITFKEHDHDLFESLQLDAQVILKIGRQTLPYVLCQARHTGVFDHVANTLQTMYEVFRKSENAQICCLPSNWLKEAFDGVLSGQGYALRRSGGLAAWILALLNSEKSADALNSASDFVMIITSLLDFLESSPLMNEQEQRAEAKSAETGMRELQVDRQDVAFSHALNILRLIFDSRMLGESAKPYTGRALQICLSLVSYEEWLVRNSSSLLFSALVRRLRPSRENVAGLAGSGSVALQGSSGREFFSSYPEFRSYAERRLRQGLVNKELFHFLIVFCCLAPGQAASSLPSVDFSMTASFLPPVMDALGSSSDYVRKKAARACIALVGTDSLDAFCIVAFESALQVLHSNNNKATGFFEALLVVLETHEALMSLSQKRKCFELLSMYVIRIMGLILDSKCPRATTCISPWTLASFFAVLEFCCVFLARMCDLCPAPGEHVADDQSHTGHIWPEAHQFILFVSDACQTWTARLRSGESVPNLPEARLQANALVSSRLRVTVASFICTSVESGLRLEPLFDRYASLDGELDVCGSTPVVDPLHAFELLGPAFSDDVRTVACTKLQALTPIIVGNGAGGRSGSECAHLLFHHVIDIITYVDTAQKASSWRADLLRSALALLDTLGTETIHGIHAATCVSQEALLNVFRVMLQEHADSKYPDVMRAAVLCSGTILNLIVQDKSSNGIVAALIESWLNQLETMPDVEADLTSEVAECVLGAITRSKLLAHQETKLFHSAQFRCVQLCLRFFLSGDPEVQFEAQRALGALDASCGPKTARTAYFYGFKHLCSLGEYVGASGVSWIDDELERILGIPFGPRAASHLATRELSAPPQNDGYTRTEHDGDFLLFEADALHPNRESLIELEAAADAGRRRFQDQMVLMHEHDREAWTRYYGQVCDLICAHLVQARETMFCRQRAVAWFHWTMKTLCQLYCISPAVHDSVRASSHEQLQQLLPLHPALQRVVLSLTSRTVDLLIIH</sequence>
<dbReference type="InterPro" id="IPR056842">
    <property type="entry name" value="THADA-like_TPR_C"/>
</dbReference>
<evidence type="ECO:0000313" key="6">
    <source>
        <dbReference type="EMBL" id="KAA8499858.1"/>
    </source>
</evidence>
<dbReference type="SUPFAM" id="SSF48371">
    <property type="entry name" value="ARM repeat"/>
    <property type="match status" value="2"/>
</dbReference>
<evidence type="ECO:0000256" key="1">
    <source>
        <dbReference type="ARBA" id="ARBA00010409"/>
    </source>
</evidence>
<evidence type="ECO:0000313" key="7">
    <source>
        <dbReference type="Proteomes" id="UP000324585"/>
    </source>
</evidence>
<proteinExistence type="inferred from homology"/>
<gene>
    <name evidence="6" type="ORF">FVE85_7443</name>
</gene>
<dbReference type="EMBL" id="VRMN01000001">
    <property type="protein sequence ID" value="KAA8499858.1"/>
    <property type="molecule type" value="Genomic_DNA"/>
</dbReference>
<name>A0A5J4Z9N9_PORPP</name>
<dbReference type="GO" id="GO:0030488">
    <property type="term" value="P:tRNA methylation"/>
    <property type="evidence" value="ECO:0007669"/>
    <property type="project" value="TreeGrafter"/>
</dbReference>
<protein>
    <submittedName>
        <fullName evidence="6">Thyroid adenoma-associated protein-like</fullName>
    </submittedName>
</protein>
<feature type="domain" description="tRNA (32-2'-O)-methyltransferase regulator THADA-like C-terminal TPR repeats region" evidence="5">
    <location>
        <begin position="1311"/>
        <end position="1461"/>
    </location>
</feature>
<organism evidence="6 7">
    <name type="scientific">Porphyridium purpureum</name>
    <name type="common">Red alga</name>
    <name type="synonym">Porphyridium cruentum</name>
    <dbReference type="NCBI Taxonomy" id="35688"/>
    <lineage>
        <taxon>Eukaryota</taxon>
        <taxon>Rhodophyta</taxon>
        <taxon>Bangiophyceae</taxon>
        <taxon>Porphyridiales</taxon>
        <taxon>Porphyridiaceae</taxon>
        <taxon>Porphyridium</taxon>
    </lineage>
</organism>
<evidence type="ECO:0000259" key="5">
    <source>
        <dbReference type="Pfam" id="PF25151"/>
    </source>
</evidence>
<reference evidence="7" key="1">
    <citation type="journal article" date="2019" name="Nat. Commun.">
        <title>Expansion of phycobilisome linker gene families in mesophilic red algae.</title>
        <authorList>
            <person name="Lee J."/>
            <person name="Kim D."/>
            <person name="Bhattacharya D."/>
            <person name="Yoon H.S."/>
        </authorList>
    </citation>
    <scope>NUCLEOTIDE SEQUENCE [LARGE SCALE GENOMIC DNA]</scope>
    <source>
        <strain evidence="7">CCMP 1328</strain>
    </source>
</reference>
<feature type="domain" description="tRNA (32-2'-O)-methyltransferase regulator THADA-like TPR repeats region" evidence="4">
    <location>
        <begin position="631"/>
        <end position="795"/>
    </location>
</feature>
<evidence type="ECO:0000259" key="4">
    <source>
        <dbReference type="Pfam" id="PF25150"/>
    </source>
</evidence>